<gene>
    <name evidence="3" type="ORF">HOLleu_05201</name>
</gene>
<sequence length="140" mass="16467">MWWKYQNSDGMSDTEASEYNALEENSYRTEPEDEYRFSESKMKNSMREILERYLVNEDYDPKRASGLAKRLAEEIKDVGKSFSFKRYKLVARVDIGSKHMQQVNFASKFLWNDETDSFATVSFQNRSLYAVATVFGVYLD</sequence>
<dbReference type="PANTHER" id="PTHR21255:SF27">
    <property type="entry name" value="DYNEIN LIGHT CHAIN TCTEX-TYPE PROTEIN 2"/>
    <property type="match status" value="1"/>
</dbReference>
<feature type="region of interest" description="Disordered" evidence="2">
    <location>
        <begin position="1"/>
        <end position="34"/>
    </location>
</feature>
<proteinExistence type="inferred from homology"/>
<dbReference type="InterPro" id="IPR038586">
    <property type="entry name" value="Tctex-1-like_sf"/>
</dbReference>
<comment type="caution">
    <text evidence="3">The sequence shown here is derived from an EMBL/GenBank/DDBJ whole genome shotgun (WGS) entry which is preliminary data.</text>
</comment>
<dbReference type="AlphaFoldDB" id="A0A9Q1HED5"/>
<organism evidence="3 4">
    <name type="scientific">Holothuria leucospilota</name>
    <name type="common">Black long sea cucumber</name>
    <name type="synonym">Mertensiothuria leucospilota</name>
    <dbReference type="NCBI Taxonomy" id="206669"/>
    <lineage>
        <taxon>Eukaryota</taxon>
        <taxon>Metazoa</taxon>
        <taxon>Echinodermata</taxon>
        <taxon>Eleutherozoa</taxon>
        <taxon>Echinozoa</taxon>
        <taxon>Holothuroidea</taxon>
        <taxon>Aspidochirotacea</taxon>
        <taxon>Aspidochirotida</taxon>
        <taxon>Holothuriidae</taxon>
        <taxon>Holothuria</taxon>
    </lineage>
</organism>
<dbReference type="GO" id="GO:0045505">
    <property type="term" value="F:dynein intermediate chain binding"/>
    <property type="evidence" value="ECO:0007669"/>
    <property type="project" value="TreeGrafter"/>
</dbReference>
<evidence type="ECO:0000256" key="2">
    <source>
        <dbReference type="SAM" id="MobiDB-lite"/>
    </source>
</evidence>
<dbReference type="GO" id="GO:0007018">
    <property type="term" value="P:microtubule-based movement"/>
    <property type="evidence" value="ECO:0007669"/>
    <property type="project" value="TreeGrafter"/>
</dbReference>
<dbReference type="Pfam" id="PF03645">
    <property type="entry name" value="Tctex-1"/>
    <property type="match status" value="1"/>
</dbReference>
<feature type="compositionally biased region" description="Polar residues" evidence="2">
    <location>
        <begin position="1"/>
        <end position="11"/>
    </location>
</feature>
<dbReference type="GO" id="GO:0005737">
    <property type="term" value="C:cytoplasm"/>
    <property type="evidence" value="ECO:0007669"/>
    <property type="project" value="TreeGrafter"/>
</dbReference>
<accession>A0A9Q1HED5</accession>
<evidence type="ECO:0000313" key="4">
    <source>
        <dbReference type="Proteomes" id="UP001152320"/>
    </source>
</evidence>
<comment type="similarity">
    <text evidence="1">Belongs to the dynein light chain Tctex-type family.</text>
</comment>
<dbReference type="InterPro" id="IPR005334">
    <property type="entry name" value="Tctex-1-like"/>
</dbReference>
<evidence type="ECO:0000256" key="1">
    <source>
        <dbReference type="ARBA" id="ARBA00005361"/>
    </source>
</evidence>
<dbReference type="CDD" id="cd21451">
    <property type="entry name" value="DLC-like_TCTEX1D"/>
    <property type="match status" value="1"/>
</dbReference>
<dbReference type="OrthoDB" id="10248487at2759"/>
<dbReference type="Proteomes" id="UP001152320">
    <property type="component" value="Chromosome 2"/>
</dbReference>
<dbReference type="PANTHER" id="PTHR21255">
    <property type="entry name" value="T-COMPLEX-ASSOCIATED-TESTIS-EXPRESSED 1/ DYNEIN LIGHT CHAIN"/>
    <property type="match status" value="1"/>
</dbReference>
<name>A0A9Q1HED5_HOLLE</name>
<dbReference type="GO" id="GO:0005868">
    <property type="term" value="C:cytoplasmic dynein complex"/>
    <property type="evidence" value="ECO:0007669"/>
    <property type="project" value="TreeGrafter"/>
</dbReference>
<dbReference type="EMBL" id="JAIZAY010000002">
    <property type="protein sequence ID" value="KAJ8046512.1"/>
    <property type="molecule type" value="Genomic_DNA"/>
</dbReference>
<evidence type="ECO:0000313" key="3">
    <source>
        <dbReference type="EMBL" id="KAJ8046512.1"/>
    </source>
</evidence>
<dbReference type="Gene3D" id="3.30.1140.40">
    <property type="entry name" value="Tctex-1"/>
    <property type="match status" value="1"/>
</dbReference>
<reference evidence="3" key="1">
    <citation type="submission" date="2021-10" db="EMBL/GenBank/DDBJ databases">
        <title>Tropical sea cucumber genome reveals ecological adaptation and Cuvierian tubules defense mechanism.</title>
        <authorList>
            <person name="Chen T."/>
        </authorList>
    </citation>
    <scope>NUCLEOTIDE SEQUENCE</scope>
    <source>
        <strain evidence="3">Nanhai2018</strain>
        <tissue evidence="3">Muscle</tissue>
    </source>
</reference>
<keyword evidence="4" id="KW-1185">Reference proteome</keyword>
<feature type="compositionally biased region" description="Basic and acidic residues" evidence="2">
    <location>
        <begin position="25"/>
        <end position="34"/>
    </location>
</feature>
<protein>
    <submittedName>
        <fullName evidence="3">Tctex1 domain-containing protein 2</fullName>
    </submittedName>
</protein>